<gene>
    <name evidence="2" type="ORF">BJ992_001838</name>
</gene>
<feature type="transmembrane region" description="Helical" evidence="1">
    <location>
        <begin position="59"/>
        <end position="78"/>
    </location>
</feature>
<reference evidence="2 3" key="1">
    <citation type="submission" date="2020-08" db="EMBL/GenBank/DDBJ databases">
        <title>Sequencing the genomes of 1000 actinobacteria strains.</title>
        <authorList>
            <person name="Klenk H.-P."/>
        </authorList>
    </citation>
    <scope>NUCLEOTIDE SEQUENCE [LARGE SCALE GENOMIC DNA]</scope>
    <source>
        <strain evidence="2 3">DSM 44936</strain>
    </source>
</reference>
<accession>A0A7X0IEW7</accession>
<keyword evidence="1" id="KW-1133">Transmembrane helix</keyword>
<dbReference type="RefSeq" id="WP_184979477.1">
    <property type="nucleotide sequence ID" value="NZ_BAAALO010000139.1"/>
</dbReference>
<sequence>MDASHGRVMMIILVATVLFFVGRRFQRTMDIWAGWGKAVKAAAEAAAKVPEAKSSALSAAARMIVVGLLAMLFLVLVVKTVQHL</sequence>
<keyword evidence="3" id="KW-1185">Reference proteome</keyword>
<keyword evidence="1" id="KW-0812">Transmembrane</keyword>
<dbReference type="EMBL" id="JACHIU010000001">
    <property type="protein sequence ID" value="MBB6472407.1"/>
    <property type="molecule type" value="Genomic_DNA"/>
</dbReference>
<protein>
    <submittedName>
        <fullName evidence="2">Uncharacterized protein</fullName>
    </submittedName>
</protein>
<dbReference type="AlphaFoldDB" id="A0A7X0IEW7"/>
<comment type="caution">
    <text evidence="2">The sequence shown here is derived from an EMBL/GenBank/DDBJ whole genome shotgun (WGS) entry which is preliminary data.</text>
</comment>
<evidence type="ECO:0000313" key="3">
    <source>
        <dbReference type="Proteomes" id="UP000555564"/>
    </source>
</evidence>
<dbReference type="Proteomes" id="UP000555564">
    <property type="component" value="Unassembled WGS sequence"/>
</dbReference>
<feature type="transmembrane region" description="Helical" evidence="1">
    <location>
        <begin position="6"/>
        <end position="22"/>
    </location>
</feature>
<proteinExistence type="predicted"/>
<keyword evidence="1" id="KW-0472">Membrane</keyword>
<evidence type="ECO:0000313" key="2">
    <source>
        <dbReference type="EMBL" id="MBB6472407.1"/>
    </source>
</evidence>
<name>A0A7X0IEW7_9ACTN</name>
<evidence type="ECO:0000256" key="1">
    <source>
        <dbReference type="SAM" id="Phobius"/>
    </source>
</evidence>
<organism evidence="2 3">
    <name type="scientific">Sphaerisporangium rubeum</name>
    <dbReference type="NCBI Taxonomy" id="321317"/>
    <lineage>
        <taxon>Bacteria</taxon>
        <taxon>Bacillati</taxon>
        <taxon>Actinomycetota</taxon>
        <taxon>Actinomycetes</taxon>
        <taxon>Streptosporangiales</taxon>
        <taxon>Streptosporangiaceae</taxon>
        <taxon>Sphaerisporangium</taxon>
    </lineage>
</organism>